<accession>A0A1I7SUQ1</accession>
<dbReference type="AlphaFoldDB" id="A0A1I7SUQ1"/>
<evidence type="ECO:0000313" key="3">
    <source>
        <dbReference type="WBParaSite" id="BXY_1677400.1"/>
    </source>
</evidence>
<reference evidence="3" key="1">
    <citation type="submission" date="2016-11" db="UniProtKB">
        <authorList>
            <consortium name="WormBaseParasite"/>
        </authorList>
    </citation>
    <scope>IDENTIFICATION</scope>
</reference>
<evidence type="ECO:0000256" key="1">
    <source>
        <dbReference type="SAM" id="MobiDB-lite"/>
    </source>
</evidence>
<dbReference type="WBParaSite" id="BXY_1677400.1">
    <property type="protein sequence ID" value="BXY_1677400.1"/>
    <property type="gene ID" value="BXY_1677400"/>
</dbReference>
<feature type="compositionally biased region" description="Basic and acidic residues" evidence="1">
    <location>
        <begin position="156"/>
        <end position="169"/>
    </location>
</feature>
<evidence type="ECO:0000313" key="2">
    <source>
        <dbReference type="Proteomes" id="UP000095284"/>
    </source>
</evidence>
<feature type="region of interest" description="Disordered" evidence="1">
    <location>
        <begin position="156"/>
        <end position="190"/>
    </location>
</feature>
<organism evidence="2 3">
    <name type="scientific">Bursaphelenchus xylophilus</name>
    <name type="common">Pinewood nematode worm</name>
    <name type="synonym">Aphelenchoides xylophilus</name>
    <dbReference type="NCBI Taxonomy" id="6326"/>
    <lineage>
        <taxon>Eukaryota</taxon>
        <taxon>Metazoa</taxon>
        <taxon>Ecdysozoa</taxon>
        <taxon>Nematoda</taxon>
        <taxon>Chromadorea</taxon>
        <taxon>Rhabditida</taxon>
        <taxon>Tylenchina</taxon>
        <taxon>Tylenchomorpha</taxon>
        <taxon>Aphelenchoidea</taxon>
        <taxon>Aphelenchoididae</taxon>
        <taxon>Bursaphelenchus</taxon>
    </lineage>
</organism>
<sequence length="202" mass="23214">MLSFNDECRSRSMAVRGAVVFDCFGLIINSLVCRNRLFIAFNRLPTMTKTTLSDTLVNMLAEFVGLNKSPDFKLSRQSSDLIEEAKREELQKKKLAQAHEFDLIETLEAEMPVHIRSTSAEFDSVPVQPRNRQHERFYALPILPKEKRSVLDRLKRSNRKSRDSYEVAKHQRGVSESSCDSGFERSADSSFETVRCYQVEAK</sequence>
<name>A0A1I7SUQ1_BURXY</name>
<protein>
    <submittedName>
        <fullName evidence="3">Uncharacterized protein</fullName>
    </submittedName>
</protein>
<proteinExistence type="predicted"/>
<dbReference type="Proteomes" id="UP000095284">
    <property type="component" value="Unplaced"/>
</dbReference>